<feature type="chain" id="PRO_5044777436" evidence="2">
    <location>
        <begin position="23"/>
        <end position="132"/>
    </location>
</feature>
<feature type="signal peptide" evidence="2">
    <location>
        <begin position="1"/>
        <end position="22"/>
    </location>
</feature>
<feature type="region of interest" description="Disordered" evidence="1">
    <location>
        <begin position="54"/>
        <end position="132"/>
    </location>
</feature>
<evidence type="ECO:0000313" key="3">
    <source>
        <dbReference type="EMBL" id="KAL3623525.1"/>
    </source>
</evidence>
<evidence type="ECO:0000256" key="1">
    <source>
        <dbReference type="SAM" id="MobiDB-lite"/>
    </source>
</evidence>
<dbReference type="EMBL" id="JAVIJP010000054">
    <property type="protein sequence ID" value="KAL3623525.1"/>
    <property type="molecule type" value="Genomic_DNA"/>
</dbReference>
<keyword evidence="4" id="KW-1185">Reference proteome</keyword>
<feature type="compositionally biased region" description="Low complexity" evidence="1">
    <location>
        <begin position="108"/>
        <end position="132"/>
    </location>
</feature>
<sequence length="132" mass="14795">MSNVYSLVLVLGLLFLATPLLARSVELDLTSFGETDHISEDNNEIWIFNLHKDNYGRQDDPESNGQNSHNHPYTDASGPHRRHHHHGRHHHHRHGGHHAHAPKQAEYAPEQVAYAPEQAAYAPEQAASPISA</sequence>
<evidence type="ECO:0000256" key="2">
    <source>
        <dbReference type="SAM" id="SignalP"/>
    </source>
</evidence>
<comment type="caution">
    <text evidence="3">The sequence shown here is derived from an EMBL/GenBank/DDBJ whole genome shotgun (WGS) entry which is preliminary data.</text>
</comment>
<reference evidence="4" key="1">
    <citation type="journal article" date="2024" name="IScience">
        <title>Strigolactones Initiate the Formation of Haustorium-like Structures in Castilleja.</title>
        <authorList>
            <person name="Buerger M."/>
            <person name="Peterson D."/>
            <person name="Chory J."/>
        </authorList>
    </citation>
    <scope>NUCLEOTIDE SEQUENCE [LARGE SCALE GENOMIC DNA]</scope>
</reference>
<organism evidence="3 4">
    <name type="scientific">Castilleja foliolosa</name>
    <dbReference type="NCBI Taxonomy" id="1961234"/>
    <lineage>
        <taxon>Eukaryota</taxon>
        <taxon>Viridiplantae</taxon>
        <taxon>Streptophyta</taxon>
        <taxon>Embryophyta</taxon>
        <taxon>Tracheophyta</taxon>
        <taxon>Spermatophyta</taxon>
        <taxon>Magnoliopsida</taxon>
        <taxon>eudicotyledons</taxon>
        <taxon>Gunneridae</taxon>
        <taxon>Pentapetalae</taxon>
        <taxon>asterids</taxon>
        <taxon>lamiids</taxon>
        <taxon>Lamiales</taxon>
        <taxon>Orobanchaceae</taxon>
        <taxon>Pedicularideae</taxon>
        <taxon>Castillejinae</taxon>
        <taxon>Castilleja</taxon>
    </lineage>
</organism>
<feature type="compositionally biased region" description="Basic residues" evidence="1">
    <location>
        <begin position="79"/>
        <end position="101"/>
    </location>
</feature>
<gene>
    <name evidence="3" type="ORF">CASFOL_032341</name>
</gene>
<dbReference type="Proteomes" id="UP001632038">
    <property type="component" value="Unassembled WGS sequence"/>
</dbReference>
<keyword evidence="2" id="KW-0732">Signal</keyword>
<evidence type="ECO:0000313" key="4">
    <source>
        <dbReference type="Proteomes" id="UP001632038"/>
    </source>
</evidence>
<accession>A0ABD3C173</accession>
<dbReference type="AlphaFoldDB" id="A0ABD3C173"/>
<protein>
    <submittedName>
        <fullName evidence="3">Uncharacterized protein</fullName>
    </submittedName>
</protein>
<proteinExistence type="predicted"/>
<name>A0ABD3C173_9LAMI</name>